<sequence length="379" mass="41863">MAAESKLFQPLKVGNSSLQHRLAMAPLTRFRADGEHVPLPMVKEYYEQRASVPGTLLITEATFISPQAGGYPNVPGIYTPEQIRAWREVTDAVHAKGSFIWVQLWALGRVASPDALKKENPEFKVKGASPLPEAEGTTVPEEMTEQEIQIFVRDYAQAARNAVELAGFDGVEIHGANGYLVDQFLQDVSNQRTDNYGGSIENRSRFALEVAKACVEAPGVGPERVGIRLSPWSPFQGMKMADPIPQFTYVIKGLKELKLAYLHVVESRVGGIVDYPDTPAAEQVAFAVEAWDNTSPVFIAGGFTPDSARKVVDEEYAGRDVVVVFGRYFISTPDLPFRVQKGIELTPYNRDTFYNAGSEKGYVDYPFSQEFLQSQTVSA</sequence>
<dbReference type="PANTHER" id="PTHR22893:SF91">
    <property type="entry name" value="NADPH DEHYDROGENASE 2-RELATED"/>
    <property type="match status" value="1"/>
</dbReference>
<dbReference type="CDD" id="cd02933">
    <property type="entry name" value="OYE_like_FMN"/>
    <property type="match status" value="1"/>
</dbReference>
<keyword evidence="4" id="KW-1185">Reference proteome</keyword>
<evidence type="ECO:0000313" key="3">
    <source>
        <dbReference type="EMBL" id="KAK8863464.1"/>
    </source>
</evidence>
<dbReference type="SUPFAM" id="SSF51395">
    <property type="entry name" value="FMN-linked oxidoreductases"/>
    <property type="match status" value="1"/>
</dbReference>
<evidence type="ECO:0000256" key="1">
    <source>
        <dbReference type="ARBA" id="ARBA00022630"/>
    </source>
</evidence>
<name>A0ABR2IIU5_9PEZI</name>
<reference evidence="3 4" key="1">
    <citation type="journal article" date="2024" name="IMA Fungus">
        <title>Apiospora arundinis, a panoply of carbohydrate-active enzymes and secondary metabolites.</title>
        <authorList>
            <person name="Sorensen T."/>
            <person name="Petersen C."/>
            <person name="Muurmann A.T."/>
            <person name="Christiansen J.V."/>
            <person name="Brundto M.L."/>
            <person name="Overgaard C.K."/>
            <person name="Boysen A.T."/>
            <person name="Wollenberg R.D."/>
            <person name="Larsen T.O."/>
            <person name="Sorensen J.L."/>
            <person name="Nielsen K.L."/>
            <person name="Sondergaard T.E."/>
        </authorList>
    </citation>
    <scope>NUCLEOTIDE SEQUENCE [LARGE SCALE GENOMIC DNA]</scope>
    <source>
        <strain evidence="3 4">AAU 773</strain>
    </source>
</reference>
<keyword evidence="1" id="KW-0285">Flavoprotein</keyword>
<feature type="domain" description="NADH:flavin oxidoreductase/NADH oxidase N-terminal" evidence="2">
    <location>
        <begin position="6"/>
        <end position="345"/>
    </location>
</feature>
<dbReference type="Proteomes" id="UP001390339">
    <property type="component" value="Unassembled WGS sequence"/>
</dbReference>
<comment type="caution">
    <text evidence="3">The sequence shown here is derived from an EMBL/GenBank/DDBJ whole genome shotgun (WGS) entry which is preliminary data.</text>
</comment>
<protein>
    <submittedName>
        <fullName evidence="3">NADH:flavin oxidoreductase/NADH oxidase family protein</fullName>
    </submittedName>
</protein>
<proteinExistence type="predicted"/>
<dbReference type="Pfam" id="PF00724">
    <property type="entry name" value="Oxidored_FMN"/>
    <property type="match status" value="1"/>
</dbReference>
<dbReference type="PANTHER" id="PTHR22893">
    <property type="entry name" value="NADH OXIDOREDUCTASE-RELATED"/>
    <property type="match status" value="1"/>
</dbReference>
<dbReference type="EMBL" id="JAPCWZ010000005">
    <property type="protein sequence ID" value="KAK8863464.1"/>
    <property type="molecule type" value="Genomic_DNA"/>
</dbReference>
<dbReference type="Gene3D" id="3.20.20.70">
    <property type="entry name" value="Aldolase class I"/>
    <property type="match status" value="1"/>
</dbReference>
<accession>A0ABR2IIU5</accession>
<dbReference type="InterPro" id="IPR001155">
    <property type="entry name" value="OxRdtase_FMN_N"/>
</dbReference>
<gene>
    <name evidence="3" type="ORF">PGQ11_009699</name>
</gene>
<evidence type="ECO:0000259" key="2">
    <source>
        <dbReference type="Pfam" id="PF00724"/>
    </source>
</evidence>
<organism evidence="3 4">
    <name type="scientific">Apiospora arundinis</name>
    <dbReference type="NCBI Taxonomy" id="335852"/>
    <lineage>
        <taxon>Eukaryota</taxon>
        <taxon>Fungi</taxon>
        <taxon>Dikarya</taxon>
        <taxon>Ascomycota</taxon>
        <taxon>Pezizomycotina</taxon>
        <taxon>Sordariomycetes</taxon>
        <taxon>Xylariomycetidae</taxon>
        <taxon>Amphisphaeriales</taxon>
        <taxon>Apiosporaceae</taxon>
        <taxon>Apiospora</taxon>
    </lineage>
</organism>
<dbReference type="InterPro" id="IPR013785">
    <property type="entry name" value="Aldolase_TIM"/>
</dbReference>
<dbReference type="InterPro" id="IPR045247">
    <property type="entry name" value="Oye-like"/>
</dbReference>
<evidence type="ECO:0000313" key="4">
    <source>
        <dbReference type="Proteomes" id="UP001390339"/>
    </source>
</evidence>